<dbReference type="KEGG" id="spib:G8759_23570"/>
<dbReference type="Proteomes" id="UP000501802">
    <property type="component" value="Chromosome"/>
</dbReference>
<evidence type="ECO:0000313" key="4">
    <source>
        <dbReference type="Proteomes" id="UP000501802"/>
    </source>
</evidence>
<sequence>MKKLSTYMCGRSNLNLLTWVFLCLSLLVSTKTLAQLSSAPCNTVASLTNPTFANLTATSSQLAIVDEFANKGNLIDNDPSFSTAATFLAALGTSAWLEVRDHNATGANVYPAGSFAGFIISSTVKIGATTTISTYLSTSPTPNTPVTTKTFTNLAEVGLLNGKTRVGLISTGSFDRVRIDFGGLAATISVYAPVIEKFCNTSPALACNTPTSLTAPGHSVYLNPDHTGITTDVACLACTITDPDNIIDGDATNSSSIVLTAGVATTASVGVKNAFVTYPASTSSTFVGFDISSTALVDLGVLDRLTISTYKTGTTAAIQSFTGANLISTNSSLLSGTGRRTIGFLATQDFDEVRLTVTKAAGVSLATLNIFGVVVQKFCDGPSLDCADNVIPKNTLTPLTSPTHPVYVDGANTGIIGLACVGCSINNSENVVDVSTTNSATIVLTAGVSTSATFAVANALQTYPVNSFAGFDIETNSLLSANVLSTAIITLFNNGTAVQTSTTNGLIVGAGSSPLLNGRSRQYIGVVAKVPYDEVKITFANLVAADLGSIVIYNAVFEKTCANILACNTIYSLSNPLFPVVIDNANTGVTGVVSAATTVENPWNVVSASTSDFAKINTTASVGTVASIAVLDAVNTYPAGTTAGFIVKKVSGILALDLFAQLTVSTYKSGTLVESRSAGSLLDVSITLFGATSDYFNVGFVTTQPFDEIKLSVSPLVGVAALSALGGSLDVYGAFADTRTSSGGGLVCALNTNPDFAVTNKNVPATGSVKTNDVVPAGTTYGPAPSPASQPGGSTPSLTVNSDGTYTFTSTTPGVYVYNVPVCGAGLSGTSCATQTLTITVLDPTVTTNPPVANPDFASTTGAPTNPTAVTVNIKANDGAGNPGGTLGLPTIPTQPANGTATIDGTGKLVYTPTAGFYGTDVVTYQVCETPGNLCATATVTITVNVPGSPATVSINDDYISTPTGTTATGNVLTNDLGNTLTVSSPGTTVTSSGTLIVTSSGSYTFTPAPGVSGPVTYTYTACDNASTCGSATLHILVGPGLPDLTPIINLPSNNFTTSGADQVKNFTVGIYELVGQQTSSGNVVFTITAPFGYTLAFNSSITSIDVSGGGTVAVNNTNWAVTSDNGLQLTLTIKPGQFIAASPGNSIIGFTITRTVANSNGTANITANVTDDASKTYDSNPVNNIYARNINAL</sequence>
<keyword evidence="4" id="KW-1185">Reference proteome</keyword>
<dbReference type="EMBL" id="CP050063">
    <property type="protein sequence ID" value="QIP15395.1"/>
    <property type="molecule type" value="Genomic_DNA"/>
</dbReference>
<dbReference type="Pfam" id="PF17963">
    <property type="entry name" value="Big_9"/>
    <property type="match status" value="2"/>
</dbReference>
<keyword evidence="2" id="KW-0732">Signal</keyword>
<accession>A0A6G9ASY6</accession>
<name>A0A6G9ASY6_9BACT</name>
<evidence type="ECO:0000256" key="1">
    <source>
        <dbReference type="SAM" id="MobiDB-lite"/>
    </source>
</evidence>
<organism evidence="3 4">
    <name type="scientific">Spirosoma aureum</name>
    <dbReference type="NCBI Taxonomy" id="2692134"/>
    <lineage>
        <taxon>Bacteria</taxon>
        <taxon>Pseudomonadati</taxon>
        <taxon>Bacteroidota</taxon>
        <taxon>Cytophagia</taxon>
        <taxon>Cytophagales</taxon>
        <taxon>Cytophagaceae</taxon>
        <taxon>Spirosoma</taxon>
    </lineage>
</organism>
<feature type="chain" id="PRO_5026353432" evidence="2">
    <location>
        <begin position="35"/>
        <end position="1194"/>
    </location>
</feature>
<dbReference type="RefSeq" id="WP_167213459.1">
    <property type="nucleotide sequence ID" value="NZ_CP050063.1"/>
</dbReference>
<evidence type="ECO:0000313" key="3">
    <source>
        <dbReference type="EMBL" id="QIP15395.1"/>
    </source>
</evidence>
<evidence type="ECO:0000256" key="2">
    <source>
        <dbReference type="SAM" id="SignalP"/>
    </source>
</evidence>
<dbReference type="AlphaFoldDB" id="A0A6G9ASY6"/>
<proteinExistence type="predicted"/>
<feature type="signal peptide" evidence="2">
    <location>
        <begin position="1"/>
        <end position="34"/>
    </location>
</feature>
<protein>
    <submittedName>
        <fullName evidence="3">Cadherin-like domain-containing protein</fullName>
    </submittedName>
</protein>
<reference evidence="3 4" key="1">
    <citation type="submission" date="2020-03" db="EMBL/GenBank/DDBJ databases">
        <authorList>
            <person name="Kim M.K."/>
        </authorList>
    </citation>
    <scope>NUCLEOTIDE SEQUENCE [LARGE SCALE GENOMIC DNA]</scope>
    <source>
        <strain evidence="3 4">BT328</strain>
    </source>
</reference>
<feature type="compositionally biased region" description="Low complexity" evidence="1">
    <location>
        <begin position="787"/>
        <end position="797"/>
    </location>
</feature>
<feature type="region of interest" description="Disordered" evidence="1">
    <location>
        <begin position="776"/>
        <end position="799"/>
    </location>
</feature>
<dbReference type="Gene3D" id="2.60.40.2810">
    <property type="match status" value="1"/>
</dbReference>
<gene>
    <name evidence="3" type="ORF">G8759_23570</name>
</gene>